<evidence type="ECO:0000256" key="2">
    <source>
        <dbReference type="SAM" id="SignalP"/>
    </source>
</evidence>
<keyword evidence="2" id="KW-0732">Signal</keyword>
<reference evidence="3" key="1">
    <citation type="submission" date="2015-04" db="UniProtKB">
        <authorList>
            <consortium name="EnsemblPlants"/>
        </authorList>
    </citation>
    <scope>IDENTIFICATION</scope>
</reference>
<evidence type="ECO:0000313" key="3">
    <source>
        <dbReference type="EnsemblPlants" id="OMERI04G22770.1"/>
    </source>
</evidence>
<keyword evidence="4" id="KW-1185">Reference proteome</keyword>
<dbReference type="AlphaFoldDB" id="A0A0E0DJ51"/>
<sequence>MYCKMVAKAIVAFVLLLASSHLLYVAGSRQVPSSKPPIHTSSSPVTTDMGEGTPNDTALHSAIDAIGLEDVQIPSNPVVEIAKVPADFPLAFD</sequence>
<dbReference type="Proteomes" id="UP000008021">
    <property type="component" value="Chromosome 4"/>
</dbReference>
<feature type="region of interest" description="Disordered" evidence="1">
    <location>
        <begin position="30"/>
        <end position="56"/>
    </location>
</feature>
<protein>
    <submittedName>
        <fullName evidence="3">Uncharacterized protein</fullName>
    </submittedName>
</protein>
<accession>A0A0E0DJ51</accession>
<feature type="signal peptide" evidence="2">
    <location>
        <begin position="1"/>
        <end position="28"/>
    </location>
</feature>
<proteinExistence type="predicted"/>
<reference evidence="3" key="2">
    <citation type="submission" date="2018-05" db="EMBL/GenBank/DDBJ databases">
        <title>OmerRS3 (Oryza meridionalis Reference Sequence Version 3).</title>
        <authorList>
            <person name="Zhang J."/>
            <person name="Kudrna D."/>
            <person name="Lee S."/>
            <person name="Talag J."/>
            <person name="Welchert J."/>
            <person name="Wing R.A."/>
        </authorList>
    </citation>
    <scope>NUCLEOTIDE SEQUENCE [LARGE SCALE GENOMIC DNA]</scope>
    <source>
        <strain evidence="3">cv. OR44</strain>
    </source>
</reference>
<dbReference type="Gramene" id="OMERI04G22770.1">
    <property type="protein sequence ID" value="OMERI04G22770.1"/>
    <property type="gene ID" value="OMERI04G22770"/>
</dbReference>
<dbReference type="EnsemblPlants" id="OMERI04G22770.1">
    <property type="protein sequence ID" value="OMERI04G22770.1"/>
    <property type="gene ID" value="OMERI04G22770"/>
</dbReference>
<evidence type="ECO:0000256" key="1">
    <source>
        <dbReference type="SAM" id="MobiDB-lite"/>
    </source>
</evidence>
<name>A0A0E0DJ51_9ORYZ</name>
<evidence type="ECO:0000313" key="4">
    <source>
        <dbReference type="Proteomes" id="UP000008021"/>
    </source>
</evidence>
<dbReference type="HOGENOM" id="CLU_2403348_0_0_1"/>
<feature type="chain" id="PRO_5002356963" evidence="2">
    <location>
        <begin position="29"/>
        <end position="93"/>
    </location>
</feature>
<organism evidence="3">
    <name type="scientific">Oryza meridionalis</name>
    <dbReference type="NCBI Taxonomy" id="40149"/>
    <lineage>
        <taxon>Eukaryota</taxon>
        <taxon>Viridiplantae</taxon>
        <taxon>Streptophyta</taxon>
        <taxon>Embryophyta</taxon>
        <taxon>Tracheophyta</taxon>
        <taxon>Spermatophyta</taxon>
        <taxon>Magnoliopsida</taxon>
        <taxon>Liliopsida</taxon>
        <taxon>Poales</taxon>
        <taxon>Poaceae</taxon>
        <taxon>BOP clade</taxon>
        <taxon>Oryzoideae</taxon>
        <taxon>Oryzeae</taxon>
        <taxon>Oryzinae</taxon>
        <taxon>Oryza</taxon>
    </lineage>
</organism>